<reference evidence="2 3" key="1">
    <citation type="submission" date="2015-09" db="EMBL/GenBank/DDBJ databases">
        <title>Host preference determinants of Valsa canker pathogens revealed by comparative genomics.</title>
        <authorList>
            <person name="Yin Z."/>
            <person name="Huang L."/>
        </authorList>
    </citation>
    <scope>NUCLEOTIDE SEQUENCE [LARGE SCALE GENOMIC DNA]</scope>
    <source>
        <strain evidence="2 3">SXYLt</strain>
    </source>
</reference>
<keyword evidence="1" id="KW-0812">Transmembrane</keyword>
<protein>
    <submittedName>
        <fullName evidence="2">Uncharacterized protein</fullName>
    </submittedName>
</protein>
<evidence type="ECO:0000313" key="2">
    <source>
        <dbReference type="EMBL" id="ROW11818.1"/>
    </source>
</evidence>
<evidence type="ECO:0000313" key="3">
    <source>
        <dbReference type="Proteomes" id="UP000285146"/>
    </source>
</evidence>
<dbReference type="InParanoid" id="A0A423X7A0"/>
<gene>
    <name evidence="2" type="ORF">VPNG_05010</name>
</gene>
<organism evidence="2 3">
    <name type="scientific">Cytospora leucostoma</name>
    <dbReference type="NCBI Taxonomy" id="1230097"/>
    <lineage>
        <taxon>Eukaryota</taxon>
        <taxon>Fungi</taxon>
        <taxon>Dikarya</taxon>
        <taxon>Ascomycota</taxon>
        <taxon>Pezizomycotina</taxon>
        <taxon>Sordariomycetes</taxon>
        <taxon>Sordariomycetidae</taxon>
        <taxon>Diaporthales</taxon>
        <taxon>Cytosporaceae</taxon>
        <taxon>Cytospora</taxon>
    </lineage>
</organism>
<keyword evidence="3" id="KW-1185">Reference proteome</keyword>
<dbReference type="EMBL" id="LKEB01000025">
    <property type="protein sequence ID" value="ROW11818.1"/>
    <property type="molecule type" value="Genomic_DNA"/>
</dbReference>
<dbReference type="OrthoDB" id="5215922at2759"/>
<feature type="transmembrane region" description="Helical" evidence="1">
    <location>
        <begin position="116"/>
        <end position="136"/>
    </location>
</feature>
<dbReference type="AlphaFoldDB" id="A0A423X7A0"/>
<sequence length="146" mass="16655">MGCCGNNPALFYPTLPTGGSSPGQVVENGRLVRRRRNAYYSTHLQRASELIQHPGQIRFREFCILLWAIYASYTLYFSARDAWQLLAVLEMRVICGWGQTFMGCSQVMFWEMMHMLYTYLAQVVPWAIVCAGVAFVGEEAIRKRAS</sequence>
<comment type="caution">
    <text evidence="2">The sequence shown here is derived from an EMBL/GenBank/DDBJ whole genome shotgun (WGS) entry which is preliminary data.</text>
</comment>
<evidence type="ECO:0000256" key="1">
    <source>
        <dbReference type="SAM" id="Phobius"/>
    </source>
</evidence>
<keyword evidence="1" id="KW-1133">Transmembrane helix</keyword>
<keyword evidence="1" id="KW-0472">Membrane</keyword>
<accession>A0A423X7A0</accession>
<dbReference type="Proteomes" id="UP000285146">
    <property type="component" value="Unassembled WGS sequence"/>
</dbReference>
<name>A0A423X7A0_9PEZI</name>
<feature type="transmembrane region" description="Helical" evidence="1">
    <location>
        <begin position="62"/>
        <end position="79"/>
    </location>
</feature>
<proteinExistence type="predicted"/>